<feature type="transmembrane region" description="Helical" evidence="1">
    <location>
        <begin position="229"/>
        <end position="253"/>
    </location>
</feature>
<organism evidence="2 3">
    <name type="scientific">Massilia glaciei</name>
    <dbReference type="NCBI Taxonomy" id="1524097"/>
    <lineage>
        <taxon>Bacteria</taxon>
        <taxon>Pseudomonadati</taxon>
        <taxon>Pseudomonadota</taxon>
        <taxon>Betaproteobacteria</taxon>
        <taxon>Burkholderiales</taxon>
        <taxon>Oxalobacteraceae</taxon>
        <taxon>Telluria group</taxon>
        <taxon>Massilia</taxon>
    </lineage>
</organism>
<evidence type="ECO:0000313" key="3">
    <source>
        <dbReference type="Proteomes" id="UP000241421"/>
    </source>
</evidence>
<dbReference type="OrthoDB" id="8912283at2"/>
<protein>
    <recommendedName>
        <fullName evidence="4">Sel1 repeat family protein</fullName>
    </recommendedName>
</protein>
<evidence type="ECO:0000313" key="2">
    <source>
        <dbReference type="EMBL" id="PWF49400.1"/>
    </source>
</evidence>
<dbReference type="SUPFAM" id="SSF81901">
    <property type="entry name" value="HCP-like"/>
    <property type="match status" value="1"/>
</dbReference>
<dbReference type="InterPro" id="IPR011990">
    <property type="entry name" value="TPR-like_helical_dom_sf"/>
</dbReference>
<dbReference type="SMART" id="SM00671">
    <property type="entry name" value="SEL1"/>
    <property type="match status" value="2"/>
</dbReference>
<name>A0A2U2HPF7_9BURK</name>
<dbReference type="AlphaFoldDB" id="A0A2U2HPF7"/>
<dbReference type="Gene3D" id="1.25.40.10">
    <property type="entry name" value="Tetratricopeptide repeat domain"/>
    <property type="match status" value="1"/>
</dbReference>
<keyword evidence="1" id="KW-1133">Transmembrane helix</keyword>
<evidence type="ECO:0008006" key="4">
    <source>
        <dbReference type="Google" id="ProtNLM"/>
    </source>
</evidence>
<dbReference type="InterPro" id="IPR006597">
    <property type="entry name" value="Sel1-like"/>
</dbReference>
<accession>A0A2U2HPF7</accession>
<dbReference type="Proteomes" id="UP000241421">
    <property type="component" value="Unassembled WGS sequence"/>
</dbReference>
<keyword evidence="1" id="KW-0812">Transmembrane</keyword>
<dbReference type="Pfam" id="PF08238">
    <property type="entry name" value="Sel1"/>
    <property type="match status" value="2"/>
</dbReference>
<feature type="transmembrane region" description="Helical" evidence="1">
    <location>
        <begin position="259"/>
        <end position="277"/>
    </location>
</feature>
<gene>
    <name evidence="2" type="ORF">C7C56_006785</name>
</gene>
<dbReference type="RefSeq" id="WP_109246558.1">
    <property type="nucleotide sequence ID" value="NZ_PXWF02000091.1"/>
</dbReference>
<evidence type="ECO:0000256" key="1">
    <source>
        <dbReference type="SAM" id="Phobius"/>
    </source>
</evidence>
<dbReference type="EMBL" id="PXWF02000091">
    <property type="protein sequence ID" value="PWF49400.1"/>
    <property type="molecule type" value="Genomic_DNA"/>
</dbReference>
<keyword evidence="1" id="KW-0472">Membrane</keyword>
<keyword evidence="3" id="KW-1185">Reference proteome</keyword>
<reference evidence="2 3" key="1">
    <citation type="submission" date="2018-04" db="EMBL/GenBank/DDBJ databases">
        <title>Massilia violaceinigra sp. nov., a novel purple-pigmented bacterium isolated from Tianshan glacier, Xinjiang, China.</title>
        <authorList>
            <person name="Wang H."/>
        </authorList>
    </citation>
    <scope>NUCLEOTIDE SEQUENCE [LARGE SCALE GENOMIC DNA]</scope>
    <source>
        <strain evidence="2 3">B448-2</strain>
    </source>
</reference>
<sequence>MDGAIASGDKSLLMGKLAFAISIKDMDSDTSNKVLVVLANAGMAEAHIQLYKRYGSGDTLPNDCKKALFHLTAAAELGDSDAMAQVAAEYHQRECYMRKGPILTNIDLDEARKWYRKASESGNAWSSEMLADMLINERKARDCSRDELKEIEGLYIKAGKFFKLGNIYCTSTHTNNCSVEEMEAARKWYLRGRASKGNDAERQACTEVLRSLGEPDLHDRRPENSQTSLIEILLAPVALLIWSSIGMALLGLVLSINAITLPLIIIGAIVFGVFRAFRKNS</sequence>
<comment type="caution">
    <text evidence="2">The sequence shown here is derived from an EMBL/GenBank/DDBJ whole genome shotgun (WGS) entry which is preliminary data.</text>
</comment>
<proteinExistence type="predicted"/>